<reference evidence="6 7" key="1">
    <citation type="submission" date="2019-06" db="EMBL/GenBank/DDBJ databases">
        <authorList>
            <person name="Li M."/>
        </authorList>
    </citation>
    <scope>NUCLEOTIDE SEQUENCE [LARGE SCALE GENOMIC DNA]</scope>
    <source>
        <strain evidence="6 7">BGMRC2036</strain>
    </source>
</reference>
<feature type="transmembrane region" description="Helical" evidence="5">
    <location>
        <begin position="358"/>
        <end position="384"/>
    </location>
</feature>
<comment type="subcellular location">
    <subcellularLocation>
        <location evidence="1">Membrane</location>
        <topology evidence="1">Multi-pass membrane protein</topology>
    </subcellularLocation>
</comment>
<feature type="transmembrane region" description="Helical" evidence="5">
    <location>
        <begin position="439"/>
        <end position="459"/>
    </location>
</feature>
<feature type="transmembrane region" description="Helical" evidence="5">
    <location>
        <begin position="146"/>
        <end position="162"/>
    </location>
</feature>
<evidence type="ECO:0000256" key="2">
    <source>
        <dbReference type="ARBA" id="ARBA00022692"/>
    </source>
</evidence>
<feature type="transmembrane region" description="Helical" evidence="5">
    <location>
        <begin position="77"/>
        <end position="100"/>
    </location>
</feature>
<dbReference type="PANTHER" id="PTHR10283:SF82">
    <property type="entry name" value="SOLUTE CARRIER FAMILY 13 MEMBER 2"/>
    <property type="match status" value="1"/>
</dbReference>
<proteinExistence type="predicted"/>
<sequence>MLRKYLTIKHIVVLALFLIALYLVIVPPETLTEDQTRTLGIVLVTLSLWATGIVPGFMASLLFFAVTLILKLAPPNVVLSGFTSTAIWLVFSGSIIAATVRGSGLGERLGVILGRHLTGHYAVLISGLFIATASLSFIIPSSLGRFFVMLPIAMALASRAGFAKGSNGHTAIALTLILSANMTGFTILPSNVPNLVLAGASETIHGITLTYASYLALHFPVLGLLKGVITVFLILHFFPDRAGAPLPEHDEKAPASGPLSARQWYAIAILLATLALWMTDSMHGINAAWVGLAASLLLMVPGIGAIKPEDFDRTVSLSVLIFTAGILSLGAVINATGLGTAIAHGLENALPLTPGRDFLNFMSLALMAFLTGMFTTLPGVPAVLAPLAAELSHLTGFSVTAVLMTQVVGFSTVMLPYQAAPLMVGLQVTGQPVSRMIRITLPLSLITIVALLPLDFLWWKLIGVL</sequence>
<dbReference type="InterPro" id="IPR001898">
    <property type="entry name" value="SLC13A/DASS"/>
</dbReference>
<feature type="transmembrane region" description="Helical" evidence="5">
    <location>
        <begin position="220"/>
        <end position="238"/>
    </location>
</feature>
<comment type="caution">
    <text evidence="6">The sequence shown here is derived from an EMBL/GenBank/DDBJ whole genome shotgun (WGS) entry which is preliminary data.</text>
</comment>
<evidence type="ECO:0000256" key="4">
    <source>
        <dbReference type="ARBA" id="ARBA00023136"/>
    </source>
</evidence>
<protein>
    <submittedName>
        <fullName evidence="6">SLC13 family permease</fullName>
    </submittedName>
</protein>
<dbReference type="GO" id="GO:1905039">
    <property type="term" value="P:carboxylic acid transmembrane transport"/>
    <property type="evidence" value="ECO:0007669"/>
    <property type="project" value="UniProtKB-ARBA"/>
</dbReference>
<dbReference type="AlphaFoldDB" id="A0A506UEW5"/>
<keyword evidence="3 5" id="KW-1133">Transmembrane helix</keyword>
<organism evidence="6 7">
    <name type="scientific">Martelella alba</name>
    <dbReference type="NCBI Taxonomy" id="2590451"/>
    <lineage>
        <taxon>Bacteria</taxon>
        <taxon>Pseudomonadati</taxon>
        <taxon>Pseudomonadota</taxon>
        <taxon>Alphaproteobacteria</taxon>
        <taxon>Hyphomicrobiales</taxon>
        <taxon>Aurantimonadaceae</taxon>
        <taxon>Martelella</taxon>
    </lineage>
</organism>
<dbReference type="EMBL" id="VHLG01000003">
    <property type="protein sequence ID" value="TPW31721.1"/>
    <property type="molecule type" value="Genomic_DNA"/>
</dbReference>
<keyword evidence="4 5" id="KW-0472">Membrane</keyword>
<evidence type="ECO:0000256" key="3">
    <source>
        <dbReference type="ARBA" id="ARBA00022989"/>
    </source>
</evidence>
<evidence type="ECO:0000313" key="7">
    <source>
        <dbReference type="Proteomes" id="UP000318801"/>
    </source>
</evidence>
<evidence type="ECO:0000256" key="1">
    <source>
        <dbReference type="ARBA" id="ARBA00004141"/>
    </source>
</evidence>
<accession>A0A506UEW5</accession>
<feature type="transmembrane region" description="Helical" evidence="5">
    <location>
        <begin position="396"/>
        <end position="419"/>
    </location>
</feature>
<dbReference type="GO" id="GO:0008514">
    <property type="term" value="F:organic anion transmembrane transporter activity"/>
    <property type="evidence" value="ECO:0007669"/>
    <property type="project" value="UniProtKB-ARBA"/>
</dbReference>
<feature type="transmembrane region" description="Helical" evidence="5">
    <location>
        <begin position="7"/>
        <end position="26"/>
    </location>
</feature>
<evidence type="ECO:0000256" key="5">
    <source>
        <dbReference type="SAM" id="Phobius"/>
    </source>
</evidence>
<dbReference type="PANTHER" id="PTHR10283">
    <property type="entry name" value="SOLUTE CARRIER FAMILY 13 MEMBER"/>
    <property type="match status" value="1"/>
</dbReference>
<feature type="transmembrane region" description="Helical" evidence="5">
    <location>
        <begin position="46"/>
        <end position="70"/>
    </location>
</feature>
<dbReference type="Pfam" id="PF00939">
    <property type="entry name" value="Na_sulph_symp"/>
    <property type="match status" value="1"/>
</dbReference>
<feature type="transmembrane region" description="Helical" evidence="5">
    <location>
        <begin position="259"/>
        <end position="279"/>
    </location>
</feature>
<feature type="transmembrane region" description="Helical" evidence="5">
    <location>
        <begin position="168"/>
        <end position="188"/>
    </location>
</feature>
<feature type="transmembrane region" description="Helical" evidence="5">
    <location>
        <begin position="318"/>
        <end position="346"/>
    </location>
</feature>
<keyword evidence="7" id="KW-1185">Reference proteome</keyword>
<feature type="transmembrane region" description="Helical" evidence="5">
    <location>
        <begin position="285"/>
        <end position="306"/>
    </location>
</feature>
<dbReference type="Proteomes" id="UP000318801">
    <property type="component" value="Unassembled WGS sequence"/>
</dbReference>
<gene>
    <name evidence="6" type="ORF">FJU08_08235</name>
</gene>
<dbReference type="RefSeq" id="WP_141148492.1">
    <property type="nucleotide sequence ID" value="NZ_VHLG01000003.1"/>
</dbReference>
<feature type="transmembrane region" description="Helical" evidence="5">
    <location>
        <begin position="120"/>
        <end position="139"/>
    </location>
</feature>
<dbReference type="OrthoDB" id="5460483at2"/>
<dbReference type="GO" id="GO:0005886">
    <property type="term" value="C:plasma membrane"/>
    <property type="evidence" value="ECO:0007669"/>
    <property type="project" value="TreeGrafter"/>
</dbReference>
<evidence type="ECO:0000313" key="6">
    <source>
        <dbReference type="EMBL" id="TPW31721.1"/>
    </source>
</evidence>
<keyword evidence="2 5" id="KW-0812">Transmembrane</keyword>
<name>A0A506UEW5_9HYPH</name>